<dbReference type="GO" id="GO:0005576">
    <property type="term" value="C:extracellular region"/>
    <property type="evidence" value="ECO:0007669"/>
    <property type="project" value="TreeGrafter"/>
</dbReference>
<reference evidence="16" key="1">
    <citation type="submission" date="2016-11" db="UniProtKB">
        <authorList>
            <consortium name="WormBaseParasite"/>
        </authorList>
    </citation>
    <scope>IDENTIFICATION</scope>
</reference>
<evidence type="ECO:0000256" key="8">
    <source>
        <dbReference type="PIRSR" id="PIRSR600720-3"/>
    </source>
</evidence>
<sequence length="361" mass="41228">MHSIELLSLISILMFVQPISFLLLFGVLRNGVEATVFRHDIRANGFRTEYDDQYISLTIKAPAGHIIRYEPHASSEHVHHIMLAGCEQPYHPIGLNEGPATCLGRERYLYSWAKNAGNLSLPQDVAYKVGHENDSIQYLVMIIHYANKMTGDYKDNSGLTLVMSKEPTKYNAVEYLFVSGDEIPPGQENYKMNISCHYRSNTKAIPFYYRVHTHDHGKIVSAFIIDPKHKPHLVGKRHPLWPQSFEKVIDPVPAQQGAILAAQCIYNTTGERERLQMGMTNSHEMCNFQIMFYYPAEDPDPFPNSSVCFGNALEEQNLQYPDVKPLPHNQTLLDFAKNGHSHQHEHGNGHRHHHEHGDKIR</sequence>
<proteinExistence type="predicted"/>
<evidence type="ECO:0000256" key="9">
    <source>
        <dbReference type="SAM" id="MobiDB-lite"/>
    </source>
</evidence>
<dbReference type="OrthoDB" id="10044505at2759"/>
<dbReference type="InterPro" id="IPR014784">
    <property type="entry name" value="Cu2_ascorb_mOase-like_C"/>
</dbReference>
<dbReference type="SMR" id="A0A1I7SS03"/>
<dbReference type="EMBL" id="CAJFDI010000003">
    <property type="protein sequence ID" value="CAD5220071.1"/>
    <property type="molecule type" value="Genomic_DNA"/>
</dbReference>
<dbReference type="GO" id="GO:0016020">
    <property type="term" value="C:membrane"/>
    <property type="evidence" value="ECO:0007669"/>
    <property type="project" value="InterPro"/>
</dbReference>
<evidence type="ECO:0000313" key="13">
    <source>
        <dbReference type="EMBL" id="CAD5220071.1"/>
    </source>
</evidence>
<feature type="region of interest" description="Disordered" evidence="9">
    <location>
        <begin position="339"/>
        <end position="361"/>
    </location>
</feature>
<reference evidence="13" key="2">
    <citation type="submission" date="2020-09" db="EMBL/GenBank/DDBJ databases">
        <authorList>
            <person name="Kikuchi T."/>
        </authorList>
    </citation>
    <scope>NUCLEOTIDE SEQUENCE</scope>
    <source>
        <strain evidence="13">Ka4C1</strain>
    </source>
</reference>
<dbReference type="Pfam" id="PF01082">
    <property type="entry name" value="Cu2_monooxygen"/>
    <property type="match status" value="1"/>
</dbReference>
<keyword evidence="3" id="KW-0732">Signal</keyword>
<feature type="domain" description="Copper type II ascorbate-dependent monooxygenase C-terminal" evidence="12">
    <location>
        <begin position="180"/>
        <end position="315"/>
    </location>
</feature>
<dbReference type="WBParaSite" id="BXY_1582000.1">
    <property type="protein sequence ID" value="BXY_1582000.1"/>
    <property type="gene ID" value="BXY_1582000"/>
</dbReference>
<dbReference type="Proteomes" id="UP000095284">
    <property type="component" value="Unplaced"/>
</dbReference>
<accession>A0A1I7SS03</accession>
<keyword evidence="10" id="KW-0812">Transmembrane</keyword>
<feature type="binding site" evidence="7">
    <location>
        <position position="212"/>
    </location>
    <ligand>
        <name>Cu(2+)</name>
        <dbReference type="ChEBI" id="CHEBI:29036"/>
        <label>1</label>
        <note>catalytic</note>
    </ligand>
</feature>
<keyword evidence="7" id="KW-0186">Copper</keyword>
<evidence type="ECO:0000256" key="4">
    <source>
        <dbReference type="ARBA" id="ARBA00023157"/>
    </source>
</evidence>
<feature type="binding site" evidence="7">
    <location>
        <position position="79"/>
    </location>
    <ligand>
        <name>Cu(2+)</name>
        <dbReference type="ChEBI" id="CHEBI:29036"/>
        <label>1</label>
        <note>catalytic</note>
    </ligand>
</feature>
<evidence type="ECO:0000313" key="14">
    <source>
        <dbReference type="Proteomes" id="UP000095284"/>
    </source>
</evidence>
<feature type="transmembrane region" description="Helical" evidence="10">
    <location>
        <begin position="6"/>
        <end position="28"/>
    </location>
</feature>
<dbReference type="eggNOG" id="KOG3567">
    <property type="taxonomic scope" value="Eukaryota"/>
</dbReference>
<evidence type="ECO:0000313" key="15">
    <source>
        <dbReference type="Proteomes" id="UP000659654"/>
    </source>
</evidence>
<dbReference type="SUPFAM" id="SSF49742">
    <property type="entry name" value="PHM/PNGase F"/>
    <property type="match status" value="2"/>
</dbReference>
<feature type="binding site" evidence="7">
    <location>
        <position position="80"/>
    </location>
    <ligand>
        <name>Cu(2+)</name>
        <dbReference type="ChEBI" id="CHEBI:29036"/>
        <label>1</label>
        <note>catalytic</note>
    </ligand>
</feature>
<dbReference type="Gene3D" id="2.60.120.230">
    <property type="match status" value="1"/>
</dbReference>
<feature type="disulfide bond" evidence="8">
    <location>
        <begin position="86"/>
        <end position="102"/>
    </location>
</feature>
<dbReference type="PRINTS" id="PR00790">
    <property type="entry name" value="PAMONOXGNASE"/>
</dbReference>
<protein>
    <recommendedName>
        <fullName evidence="1">peptidylglycine monooxygenase</fullName>
        <ecNumber evidence="1">1.14.17.3</ecNumber>
    </recommendedName>
</protein>
<comment type="cofactor">
    <cofactor evidence="7">
        <name>Cu(2+)</name>
        <dbReference type="ChEBI" id="CHEBI:29036"/>
    </cofactor>
    <text evidence="7">Binds 2 Cu(2+) ions per subunit.</text>
</comment>
<dbReference type="GO" id="GO:0006518">
    <property type="term" value="P:peptide metabolic process"/>
    <property type="evidence" value="ECO:0007669"/>
    <property type="project" value="InterPro"/>
</dbReference>
<dbReference type="Pfam" id="PF03712">
    <property type="entry name" value="Cu2_monoox_C"/>
    <property type="match status" value="1"/>
</dbReference>
<feature type="binding site" evidence="7">
    <location>
        <position position="144"/>
    </location>
    <ligand>
        <name>Cu(2+)</name>
        <dbReference type="ChEBI" id="CHEBI:29036"/>
        <label>1</label>
        <note>catalytic</note>
    </ligand>
</feature>
<evidence type="ECO:0000256" key="2">
    <source>
        <dbReference type="ARBA" id="ARBA00022723"/>
    </source>
</evidence>
<dbReference type="Proteomes" id="UP000582659">
    <property type="component" value="Unassembled WGS sequence"/>
</dbReference>
<evidence type="ECO:0000256" key="10">
    <source>
        <dbReference type="SAM" id="Phobius"/>
    </source>
</evidence>
<evidence type="ECO:0000256" key="3">
    <source>
        <dbReference type="ARBA" id="ARBA00022729"/>
    </source>
</evidence>
<dbReference type="PANTHER" id="PTHR10680">
    <property type="entry name" value="PEPTIDYL-GLYCINE ALPHA-AMIDATING MONOOXYGENASE"/>
    <property type="match status" value="1"/>
</dbReference>
<dbReference type="GO" id="GO:0004504">
    <property type="term" value="F:peptidylglycine monooxygenase activity"/>
    <property type="evidence" value="ECO:0007669"/>
    <property type="project" value="UniProtKB-EC"/>
</dbReference>
<evidence type="ECO:0000259" key="11">
    <source>
        <dbReference type="Pfam" id="PF01082"/>
    </source>
</evidence>
<keyword evidence="2 7" id="KW-0479">Metal-binding</keyword>
<evidence type="ECO:0000256" key="1">
    <source>
        <dbReference type="ARBA" id="ARBA00012689"/>
    </source>
</evidence>
<evidence type="ECO:0000313" key="16">
    <source>
        <dbReference type="WBParaSite" id="BXY_1582000.1"/>
    </source>
</evidence>
<feature type="binding site" evidence="7">
    <location>
        <position position="214"/>
    </location>
    <ligand>
        <name>Cu(2+)</name>
        <dbReference type="ChEBI" id="CHEBI:29036"/>
        <label>1</label>
        <note>catalytic</note>
    </ligand>
</feature>
<keyword evidence="5" id="KW-0325">Glycoprotein</keyword>
<dbReference type="Proteomes" id="UP000659654">
    <property type="component" value="Unassembled WGS sequence"/>
</dbReference>
<keyword evidence="10" id="KW-0472">Membrane</keyword>
<feature type="domain" description="Copper type II ascorbate-dependent monooxygenase N-terminal" evidence="11">
    <location>
        <begin position="51"/>
        <end position="148"/>
    </location>
</feature>
<organism evidence="14 16">
    <name type="scientific">Bursaphelenchus xylophilus</name>
    <name type="common">Pinewood nematode worm</name>
    <name type="synonym">Aphelenchoides xylophilus</name>
    <dbReference type="NCBI Taxonomy" id="6326"/>
    <lineage>
        <taxon>Eukaryota</taxon>
        <taxon>Metazoa</taxon>
        <taxon>Ecdysozoa</taxon>
        <taxon>Nematoda</taxon>
        <taxon>Chromadorea</taxon>
        <taxon>Rhabditida</taxon>
        <taxon>Tylenchina</taxon>
        <taxon>Tylenchomorpha</taxon>
        <taxon>Aphelenchoidea</taxon>
        <taxon>Aphelenchoididae</taxon>
        <taxon>Bursaphelenchus</taxon>
    </lineage>
</organism>
<keyword evidence="15" id="KW-1185">Reference proteome</keyword>
<feature type="disulfide bond" evidence="8">
    <location>
        <begin position="264"/>
        <end position="286"/>
    </location>
</feature>
<dbReference type="InterPro" id="IPR000720">
    <property type="entry name" value="PHM/PAL"/>
</dbReference>
<comment type="catalytic activity">
    <reaction evidence="6">
        <text>a [peptide]-C-terminal glycine + 2 L-ascorbate + O2 = a [peptide]-C-terminal (2S)-2-hydroxyglycine + 2 monodehydro-L-ascorbate radical + H2O</text>
        <dbReference type="Rhea" id="RHEA:21452"/>
        <dbReference type="Rhea" id="RHEA-COMP:13486"/>
        <dbReference type="Rhea" id="RHEA-COMP:15321"/>
        <dbReference type="ChEBI" id="CHEBI:15377"/>
        <dbReference type="ChEBI" id="CHEBI:15379"/>
        <dbReference type="ChEBI" id="CHEBI:38290"/>
        <dbReference type="ChEBI" id="CHEBI:59513"/>
        <dbReference type="ChEBI" id="CHEBI:137000"/>
        <dbReference type="ChEBI" id="CHEBI:142768"/>
        <dbReference type="EC" id="1.14.17.3"/>
    </reaction>
</comment>
<gene>
    <name evidence="13" type="ORF">BXYJ_LOCUS5995</name>
</gene>
<keyword evidence="4 8" id="KW-1015">Disulfide bond</keyword>
<dbReference type="InterPro" id="IPR024548">
    <property type="entry name" value="Cu2_monoox_C"/>
</dbReference>
<feature type="binding site" evidence="7">
    <location>
        <position position="285"/>
    </location>
    <ligand>
        <name>Cu(2+)</name>
        <dbReference type="ChEBI" id="CHEBI:29036"/>
        <label>1</label>
        <note>catalytic</note>
    </ligand>
</feature>
<dbReference type="AlphaFoldDB" id="A0A1I7SS03"/>
<evidence type="ECO:0000259" key="12">
    <source>
        <dbReference type="Pfam" id="PF03712"/>
    </source>
</evidence>
<dbReference type="InterPro" id="IPR036939">
    <property type="entry name" value="Cu2_ascorb_mOase_N_sf"/>
</dbReference>
<evidence type="ECO:0000256" key="5">
    <source>
        <dbReference type="ARBA" id="ARBA00023180"/>
    </source>
</evidence>
<dbReference type="Gene3D" id="2.60.120.310">
    <property type="entry name" value="Copper type II, ascorbate-dependent monooxygenase, N-terminal domain"/>
    <property type="match status" value="1"/>
</dbReference>
<dbReference type="GO" id="GO:0005507">
    <property type="term" value="F:copper ion binding"/>
    <property type="evidence" value="ECO:0007669"/>
    <property type="project" value="InterPro"/>
</dbReference>
<keyword evidence="10" id="KW-1133">Transmembrane helix</keyword>
<evidence type="ECO:0000256" key="6">
    <source>
        <dbReference type="ARBA" id="ARBA00048431"/>
    </source>
</evidence>
<evidence type="ECO:0000256" key="7">
    <source>
        <dbReference type="PIRSR" id="PIRSR600720-2"/>
    </source>
</evidence>
<dbReference type="InterPro" id="IPR008977">
    <property type="entry name" value="PHM/PNGase_F_dom_sf"/>
</dbReference>
<dbReference type="EC" id="1.14.17.3" evidence="1"/>
<name>A0A1I7SS03_BURXY</name>
<dbReference type="EMBL" id="CAJFCV020000003">
    <property type="protein sequence ID" value="CAG9105852.1"/>
    <property type="molecule type" value="Genomic_DNA"/>
</dbReference>
<dbReference type="InterPro" id="IPR000323">
    <property type="entry name" value="Cu2_ascorb_mOase_N"/>
</dbReference>
<dbReference type="PANTHER" id="PTHR10680:SF14">
    <property type="entry name" value="PEPTIDYL-GLYCINE ALPHA-AMIDATING MONOOXYGENASE"/>
    <property type="match status" value="1"/>
</dbReference>